<dbReference type="GO" id="GO:0008270">
    <property type="term" value="F:zinc ion binding"/>
    <property type="evidence" value="ECO:0007669"/>
    <property type="project" value="UniProtKB-KW"/>
</dbReference>
<reference evidence="7" key="1">
    <citation type="submission" date="2023-10" db="EMBL/GenBank/DDBJ databases">
        <title>Chromosome-level genome of the transformable northern wattle, Acacia crassicarpa.</title>
        <authorList>
            <person name="Massaro I."/>
            <person name="Sinha N.R."/>
            <person name="Poethig S."/>
            <person name="Leichty A.R."/>
        </authorList>
    </citation>
    <scope>NUCLEOTIDE SEQUENCE</scope>
    <source>
        <strain evidence="7">Acra3RX</strain>
        <tissue evidence="7">Leaf</tissue>
    </source>
</reference>
<keyword evidence="1" id="KW-0479">Metal-binding</keyword>
<gene>
    <name evidence="7" type="ORF">QN277_014475</name>
</gene>
<evidence type="ECO:0000259" key="6">
    <source>
        <dbReference type="PROSITE" id="PS51787"/>
    </source>
</evidence>
<dbReference type="InterPro" id="IPR013083">
    <property type="entry name" value="Znf_RING/FYVE/PHD"/>
</dbReference>
<dbReference type="PANTHER" id="PTHR23327:SF42">
    <property type="entry name" value="LON PEPTIDASE N-TERMINAL DOMAIN AND RING FINGER PROTEIN C14F5.10C"/>
    <property type="match status" value="1"/>
</dbReference>
<dbReference type="SMART" id="SM00464">
    <property type="entry name" value="LON"/>
    <property type="match status" value="1"/>
</dbReference>
<dbReference type="Gene3D" id="2.30.130.40">
    <property type="entry name" value="LON domain-like"/>
    <property type="match status" value="1"/>
</dbReference>
<evidence type="ECO:0000256" key="2">
    <source>
        <dbReference type="ARBA" id="ARBA00022771"/>
    </source>
</evidence>
<dbReference type="InterPro" id="IPR011990">
    <property type="entry name" value="TPR-like_helical_dom_sf"/>
</dbReference>
<evidence type="ECO:0000256" key="3">
    <source>
        <dbReference type="ARBA" id="ARBA00022833"/>
    </source>
</evidence>
<dbReference type="InterPro" id="IPR003111">
    <property type="entry name" value="Lon_prtase_N"/>
</dbReference>
<evidence type="ECO:0000256" key="1">
    <source>
        <dbReference type="ARBA" id="ARBA00022723"/>
    </source>
</evidence>
<comment type="caution">
    <text evidence="7">The sequence shown here is derived from an EMBL/GenBank/DDBJ whole genome shotgun (WGS) entry which is preliminary data.</text>
</comment>
<dbReference type="InterPro" id="IPR001841">
    <property type="entry name" value="Znf_RING"/>
</dbReference>
<dbReference type="Proteomes" id="UP001293593">
    <property type="component" value="Unassembled WGS sequence"/>
</dbReference>
<dbReference type="InterPro" id="IPR015947">
    <property type="entry name" value="PUA-like_sf"/>
</dbReference>
<keyword evidence="8" id="KW-1185">Reference proteome</keyword>
<dbReference type="GO" id="GO:0005737">
    <property type="term" value="C:cytoplasm"/>
    <property type="evidence" value="ECO:0007669"/>
    <property type="project" value="UniProtKB-ARBA"/>
</dbReference>
<evidence type="ECO:0000259" key="5">
    <source>
        <dbReference type="PROSITE" id="PS50089"/>
    </source>
</evidence>
<dbReference type="PROSITE" id="PS51787">
    <property type="entry name" value="LON_N"/>
    <property type="match status" value="1"/>
</dbReference>
<dbReference type="SUPFAM" id="SSF88697">
    <property type="entry name" value="PUA domain-like"/>
    <property type="match status" value="1"/>
</dbReference>
<dbReference type="Gene3D" id="3.30.40.10">
    <property type="entry name" value="Zinc/RING finger domain, C3HC4 (zinc finger)"/>
    <property type="match status" value="1"/>
</dbReference>
<dbReference type="InterPro" id="IPR017907">
    <property type="entry name" value="Znf_RING_CS"/>
</dbReference>
<dbReference type="CDD" id="cd16514">
    <property type="entry name" value="RING-HC_LONFs_rpt2"/>
    <property type="match status" value="1"/>
</dbReference>
<name>A0AAE1ILS7_9FABA</name>
<dbReference type="GO" id="GO:0061630">
    <property type="term" value="F:ubiquitin protein ligase activity"/>
    <property type="evidence" value="ECO:0007669"/>
    <property type="project" value="TreeGrafter"/>
</dbReference>
<dbReference type="PROSITE" id="PS50089">
    <property type="entry name" value="ZF_RING_2"/>
    <property type="match status" value="1"/>
</dbReference>
<dbReference type="SMART" id="SM00184">
    <property type="entry name" value="RING"/>
    <property type="match status" value="1"/>
</dbReference>
<dbReference type="PANTHER" id="PTHR23327">
    <property type="entry name" value="RING FINGER PROTEIN 127"/>
    <property type="match status" value="1"/>
</dbReference>
<proteinExistence type="predicted"/>
<keyword evidence="3" id="KW-0862">Zinc</keyword>
<dbReference type="Pfam" id="PF13923">
    <property type="entry name" value="zf-C3HC4_2"/>
    <property type="match status" value="1"/>
</dbReference>
<protein>
    <submittedName>
        <fullName evidence="7">Uncharacterized protein</fullName>
    </submittedName>
</protein>
<feature type="domain" description="RING-type" evidence="5">
    <location>
        <begin position="199"/>
        <end position="237"/>
    </location>
</feature>
<dbReference type="Gene3D" id="1.25.40.10">
    <property type="entry name" value="Tetratricopeptide repeat domain"/>
    <property type="match status" value="1"/>
</dbReference>
<sequence length="489" mass="56229">MADEESASSPVVLSMEVLDDVEDYDLVYEPEDLTRQTYLHVYELVQNGNAAFRNNHVEEAINFYSRANSIRTGDPVILSNRSAAYIRISQFLKHRPPSASEYSPLSGLDPTTHAELGLKDAEKLVNIRSGSVKSYLLKANALFLLEKYEMARDVILSGLQVDPYSNSLRVSLSNLQRALASLARMGTHGQPERTDDFDCTLCLKLLYEPVTTPCGHSFCQSCLFQSIDRGNRCPLCRTVLFISSRTCSVSVTLKNIIQKNFPEEYAERKQENDSLTNLGLDFIPLFVMDVVIPCQKFPLHIFEPRYRLMVRRIMEGNRRMGMVIIDSETDSLAEFACEVEITECEPLPDGRFYIEIESRRRFRIIRSWDQDGYRVAEVEWIQDVMPLEGTREREDLLEITNNAAESARSWIRRAKEAAGQDQRRLERLLNVEVMMPPLQDPERFSFWLATLSNRRPSEKLDLLRLSDTKERIRRGLIYLRAEEQGCSIQ</sequence>
<evidence type="ECO:0000256" key="4">
    <source>
        <dbReference type="PROSITE-ProRule" id="PRU00175"/>
    </source>
</evidence>
<evidence type="ECO:0000313" key="8">
    <source>
        <dbReference type="Proteomes" id="UP001293593"/>
    </source>
</evidence>
<feature type="domain" description="Lon N-terminal" evidence="6">
    <location>
        <begin position="280"/>
        <end position="483"/>
    </location>
</feature>
<dbReference type="InterPro" id="IPR046336">
    <property type="entry name" value="Lon_prtase_N_sf"/>
</dbReference>
<keyword evidence="2 4" id="KW-0863">Zinc-finger</keyword>
<dbReference type="Pfam" id="PF02190">
    <property type="entry name" value="LON_substr_bdg"/>
    <property type="match status" value="1"/>
</dbReference>
<dbReference type="SUPFAM" id="SSF48452">
    <property type="entry name" value="TPR-like"/>
    <property type="match status" value="1"/>
</dbReference>
<accession>A0AAE1ILS7</accession>
<dbReference type="EMBL" id="JAWXYG010000023">
    <property type="protein sequence ID" value="KAK4252481.1"/>
    <property type="molecule type" value="Genomic_DNA"/>
</dbReference>
<evidence type="ECO:0000313" key="7">
    <source>
        <dbReference type="EMBL" id="KAK4252481.1"/>
    </source>
</evidence>
<dbReference type="PROSITE" id="PS00518">
    <property type="entry name" value="ZF_RING_1"/>
    <property type="match status" value="1"/>
</dbReference>
<dbReference type="SUPFAM" id="SSF57850">
    <property type="entry name" value="RING/U-box"/>
    <property type="match status" value="1"/>
</dbReference>
<organism evidence="7 8">
    <name type="scientific">Acacia crassicarpa</name>
    <name type="common">northern wattle</name>
    <dbReference type="NCBI Taxonomy" id="499986"/>
    <lineage>
        <taxon>Eukaryota</taxon>
        <taxon>Viridiplantae</taxon>
        <taxon>Streptophyta</taxon>
        <taxon>Embryophyta</taxon>
        <taxon>Tracheophyta</taxon>
        <taxon>Spermatophyta</taxon>
        <taxon>Magnoliopsida</taxon>
        <taxon>eudicotyledons</taxon>
        <taxon>Gunneridae</taxon>
        <taxon>Pentapetalae</taxon>
        <taxon>rosids</taxon>
        <taxon>fabids</taxon>
        <taxon>Fabales</taxon>
        <taxon>Fabaceae</taxon>
        <taxon>Caesalpinioideae</taxon>
        <taxon>mimosoid clade</taxon>
        <taxon>Acacieae</taxon>
        <taxon>Acacia</taxon>
    </lineage>
</organism>
<dbReference type="AlphaFoldDB" id="A0AAE1ILS7"/>